<name>A0A7S0YU74_9CHLO</name>
<dbReference type="EMBL" id="HBFM01034279">
    <property type="protein sequence ID" value="CAD8793339.1"/>
    <property type="molecule type" value="Transcribed_RNA"/>
</dbReference>
<evidence type="ECO:0000259" key="4">
    <source>
        <dbReference type="PROSITE" id="PS50089"/>
    </source>
</evidence>
<keyword evidence="2" id="KW-0479">Metal-binding</keyword>
<gene>
    <name evidence="5" type="ORF">PPAR00522_LOCUS22320</name>
</gene>
<organism evidence="5">
    <name type="scientific">Polytomella parva</name>
    <dbReference type="NCBI Taxonomy" id="51329"/>
    <lineage>
        <taxon>Eukaryota</taxon>
        <taxon>Viridiplantae</taxon>
        <taxon>Chlorophyta</taxon>
        <taxon>core chlorophytes</taxon>
        <taxon>Chlorophyceae</taxon>
        <taxon>CS clade</taxon>
        <taxon>Chlamydomonadales</taxon>
        <taxon>Chlamydomonadaceae</taxon>
        <taxon>Polytomella</taxon>
    </lineage>
</organism>
<dbReference type="SMART" id="SM00248">
    <property type="entry name" value="ANK"/>
    <property type="match status" value="2"/>
</dbReference>
<dbReference type="InterPro" id="IPR001841">
    <property type="entry name" value="Znf_RING"/>
</dbReference>
<proteinExistence type="predicted"/>
<feature type="compositionally biased region" description="Low complexity" evidence="3">
    <location>
        <begin position="421"/>
        <end position="435"/>
    </location>
</feature>
<dbReference type="SUPFAM" id="SSF48403">
    <property type="entry name" value="Ankyrin repeat"/>
    <property type="match status" value="1"/>
</dbReference>
<evidence type="ECO:0000256" key="3">
    <source>
        <dbReference type="SAM" id="MobiDB-lite"/>
    </source>
</evidence>
<accession>A0A7S0YU74</accession>
<feature type="repeat" description="ANK" evidence="1">
    <location>
        <begin position="51"/>
        <end position="80"/>
    </location>
</feature>
<dbReference type="PROSITE" id="PS50089">
    <property type="entry name" value="ZF_RING_2"/>
    <property type="match status" value="1"/>
</dbReference>
<evidence type="ECO:0000256" key="1">
    <source>
        <dbReference type="PROSITE-ProRule" id="PRU00023"/>
    </source>
</evidence>
<dbReference type="GO" id="GO:0008270">
    <property type="term" value="F:zinc ion binding"/>
    <property type="evidence" value="ECO:0007669"/>
    <property type="project" value="UniProtKB-KW"/>
</dbReference>
<keyword evidence="2" id="KW-0862">Zinc</keyword>
<keyword evidence="2" id="KW-0863">Zinc-finger</keyword>
<evidence type="ECO:0000313" key="5">
    <source>
        <dbReference type="EMBL" id="CAD8793339.1"/>
    </source>
</evidence>
<feature type="region of interest" description="Disordered" evidence="3">
    <location>
        <begin position="415"/>
        <end position="439"/>
    </location>
</feature>
<feature type="region of interest" description="Disordered" evidence="3">
    <location>
        <begin position="681"/>
        <end position="701"/>
    </location>
</feature>
<feature type="region of interest" description="Disordered" evidence="3">
    <location>
        <begin position="353"/>
        <end position="374"/>
    </location>
</feature>
<sequence length="873" mass="97617">MASKLISYRTSEDRSLLCVASGKGYLRIAEQLVSIGCDVNYLSSRTGIPGSPLHEAVLNQKEILVKFLLDHGAHPFVVNRQGVASYDLARKVNSRFMLRLMEKKAFLRAFISCLGRSNRKTVFKDRYALLIPYFETSCWTKRRGTHQFMVPCMHLIIYRNDSETQPQLDLDLLDAYIVEEQNRSYNGCSAPGPVSALYTPSSRLPLLCSLLHKLNPSNVCSLRFTASNRCSVRREDTDTLSQHFIDFLKLFMLEDAKQQGLRYEKYLETRVYSRRLNHSLKPDYPNCTLSYLAAPPSAIPLIHPQLTMSYPIGTAPYADSSQLLLGALPQQSQHQNTPGYIVIPLASSGHLAATNNSNSNNDFERLPSSPRQSLKGSVVESLGLLPVIQDENKASLKESITSTNNNELQYNYNRLNDNSCSNGPSSQKSNNNNKNVMDMYFCKGNNSNYNVNSDGNGKNSDGKNRSLIQDDSKQSMSTYDKEHIMDDYMNRWRHLDPSQPLTSYRSTSSSVSSQPLPSQKYDKQPQLQKNQAYQIPMSPPQGKRTLDPKPQPTVPTTFISKAIKASSLSMLEGDGCGKEKLPPVSLEILPPPAMVMPLDSSIAIQAPLIPSSITTGLVSRNISASNKYTAFSSAVSASRIPSQSSNVWLRGEEIREPFFPQMTSLAIFLKELRQGRMTDERARKEWEEGEGKGEEELGKKERKDVIVETRNNTSDKYNVSAMAVPSTNEMHITPPFQPSSLSSYPFELSFEGLVQSGAKRNTLLIDTAQKNISPNGTALNNAANITTSLLWLGGKEADHAESMSKVGETHLDIKETMCVMCITSEATTIVRHGDVCHPVLCEQCAEDWFYTRRERLCPKCRIPFDGWLRGSRR</sequence>
<dbReference type="Gene3D" id="3.30.40.10">
    <property type="entry name" value="Zinc/RING finger domain, C3HC4 (zinc finger)"/>
    <property type="match status" value="1"/>
</dbReference>
<protein>
    <recommendedName>
        <fullName evidence="4">RING-type domain-containing protein</fullName>
    </recommendedName>
</protein>
<feature type="region of interest" description="Disordered" evidence="3">
    <location>
        <begin position="499"/>
        <end position="528"/>
    </location>
</feature>
<dbReference type="PROSITE" id="PS50088">
    <property type="entry name" value="ANK_REPEAT"/>
    <property type="match status" value="1"/>
</dbReference>
<feature type="region of interest" description="Disordered" evidence="3">
    <location>
        <begin position="451"/>
        <end position="477"/>
    </location>
</feature>
<dbReference type="Gene3D" id="1.25.40.20">
    <property type="entry name" value="Ankyrin repeat-containing domain"/>
    <property type="match status" value="1"/>
</dbReference>
<dbReference type="Pfam" id="PF00023">
    <property type="entry name" value="Ank"/>
    <property type="match status" value="1"/>
</dbReference>
<keyword evidence="1" id="KW-0040">ANK repeat</keyword>
<feature type="compositionally biased region" description="Low complexity" evidence="3">
    <location>
        <begin position="499"/>
        <end position="519"/>
    </location>
</feature>
<reference evidence="5" key="1">
    <citation type="submission" date="2021-01" db="EMBL/GenBank/DDBJ databases">
        <authorList>
            <person name="Corre E."/>
            <person name="Pelletier E."/>
            <person name="Niang G."/>
            <person name="Scheremetjew M."/>
            <person name="Finn R."/>
            <person name="Kale V."/>
            <person name="Holt S."/>
            <person name="Cochrane G."/>
            <person name="Meng A."/>
            <person name="Brown T."/>
            <person name="Cohen L."/>
        </authorList>
    </citation>
    <scope>NUCLEOTIDE SEQUENCE</scope>
    <source>
        <strain evidence="5">SAG 63-3</strain>
    </source>
</reference>
<dbReference type="AlphaFoldDB" id="A0A7S0YU74"/>
<evidence type="ECO:0000256" key="2">
    <source>
        <dbReference type="PROSITE-ProRule" id="PRU00175"/>
    </source>
</evidence>
<feature type="compositionally biased region" description="Basic and acidic residues" evidence="3">
    <location>
        <begin position="460"/>
        <end position="477"/>
    </location>
</feature>
<dbReference type="InterPro" id="IPR013083">
    <property type="entry name" value="Znf_RING/FYVE/PHD"/>
</dbReference>
<feature type="domain" description="RING-type" evidence="4">
    <location>
        <begin position="818"/>
        <end position="861"/>
    </location>
</feature>
<dbReference type="InterPro" id="IPR002110">
    <property type="entry name" value="Ankyrin_rpt"/>
</dbReference>
<dbReference type="InterPro" id="IPR036770">
    <property type="entry name" value="Ankyrin_rpt-contain_sf"/>
</dbReference>